<accession>E5ADA9</accession>
<organism evidence="1 2">
    <name type="scientific">Leptosphaeria maculans (strain JN3 / isolate v23.1.3 / race Av1-4-5-6-7-8)</name>
    <name type="common">Blackleg fungus</name>
    <name type="synonym">Phoma lingam</name>
    <dbReference type="NCBI Taxonomy" id="985895"/>
    <lineage>
        <taxon>Eukaryota</taxon>
        <taxon>Fungi</taxon>
        <taxon>Dikarya</taxon>
        <taxon>Ascomycota</taxon>
        <taxon>Pezizomycotina</taxon>
        <taxon>Dothideomycetes</taxon>
        <taxon>Pleosporomycetidae</taxon>
        <taxon>Pleosporales</taxon>
        <taxon>Pleosporineae</taxon>
        <taxon>Leptosphaeriaceae</taxon>
        <taxon>Plenodomus</taxon>
        <taxon>Plenodomus lingam/Leptosphaeria maculans species complex</taxon>
    </lineage>
</organism>
<dbReference type="Proteomes" id="UP000002668">
    <property type="component" value="Genome"/>
</dbReference>
<dbReference type="EMBL" id="FP929139">
    <property type="protein sequence ID" value="CBY02461.1"/>
    <property type="molecule type" value="Genomic_DNA"/>
</dbReference>
<protein>
    <submittedName>
        <fullName evidence="1">Predicted protein</fullName>
    </submittedName>
</protein>
<gene>
    <name evidence="1" type="ORF">LEMA_P012480.1</name>
</gene>
<dbReference type="HOGENOM" id="CLU_1855624_0_0_1"/>
<dbReference type="VEuPathDB" id="FungiDB:LEMA_P012480.1"/>
<evidence type="ECO:0000313" key="1">
    <source>
        <dbReference type="EMBL" id="CBY02461.1"/>
    </source>
</evidence>
<reference evidence="2" key="1">
    <citation type="journal article" date="2011" name="Nat. Commun.">
        <title>Effector diversification within compartments of the Leptosphaeria maculans genome affected by Repeat-Induced Point mutations.</title>
        <authorList>
            <person name="Rouxel T."/>
            <person name="Grandaubert J."/>
            <person name="Hane J.K."/>
            <person name="Hoede C."/>
            <person name="van de Wouw A.P."/>
            <person name="Couloux A."/>
            <person name="Dominguez V."/>
            <person name="Anthouard V."/>
            <person name="Bally P."/>
            <person name="Bourras S."/>
            <person name="Cozijnsen A.J."/>
            <person name="Ciuffetti L.M."/>
            <person name="Degrave A."/>
            <person name="Dilmaghani A."/>
            <person name="Duret L."/>
            <person name="Fudal I."/>
            <person name="Goodwin S.B."/>
            <person name="Gout L."/>
            <person name="Glaser N."/>
            <person name="Linglin J."/>
            <person name="Kema G.H.J."/>
            <person name="Lapalu N."/>
            <person name="Lawrence C.B."/>
            <person name="May K."/>
            <person name="Meyer M."/>
            <person name="Ollivier B."/>
            <person name="Poulain J."/>
            <person name="Schoch C.L."/>
            <person name="Simon A."/>
            <person name="Spatafora J.W."/>
            <person name="Stachowiak A."/>
            <person name="Turgeon B.G."/>
            <person name="Tyler B.M."/>
            <person name="Vincent D."/>
            <person name="Weissenbach J."/>
            <person name="Amselem J."/>
            <person name="Quesneville H."/>
            <person name="Oliver R.P."/>
            <person name="Wincker P."/>
            <person name="Balesdent M.-H."/>
            <person name="Howlett B.J."/>
        </authorList>
    </citation>
    <scope>NUCLEOTIDE SEQUENCE [LARGE SCALE GENOMIC DNA]</scope>
    <source>
        <strain evidence="2">JN3 / isolate v23.1.3 / race Av1-4-5-6-7-8</strain>
    </source>
</reference>
<keyword evidence="2" id="KW-1185">Reference proteome</keyword>
<dbReference type="AlphaFoldDB" id="E5ADA9"/>
<proteinExistence type="predicted"/>
<sequence length="138" mass="14598">MHCDLAPARCVQGMPACGDGGQASASSTASALLTAKKHRALALCRRLEARAGDERTVGYRPYAGHAIRASPLSPPLSKLASMQIFLGSSLRRNEQGSVCLSPSFVVHISLAPGRPSPLQFLTITRSTPQSELSDLVEN</sequence>
<dbReference type="InParanoid" id="E5ADA9"/>
<evidence type="ECO:0000313" key="2">
    <source>
        <dbReference type="Proteomes" id="UP000002668"/>
    </source>
</evidence>
<name>E5ADA9_LEPMJ</name>